<dbReference type="Proteomes" id="UP000807469">
    <property type="component" value="Unassembled WGS sequence"/>
</dbReference>
<accession>A0A9P5ZE46</accession>
<dbReference type="EMBL" id="MU155133">
    <property type="protein sequence ID" value="KAF9485771.1"/>
    <property type="molecule type" value="Genomic_DNA"/>
</dbReference>
<evidence type="ECO:0000313" key="3">
    <source>
        <dbReference type="Proteomes" id="UP000807469"/>
    </source>
</evidence>
<feature type="chain" id="PRO_5040251832" evidence="1">
    <location>
        <begin position="20"/>
        <end position="138"/>
    </location>
</feature>
<evidence type="ECO:0000313" key="2">
    <source>
        <dbReference type="EMBL" id="KAF9485771.1"/>
    </source>
</evidence>
<dbReference type="AlphaFoldDB" id="A0A9P5ZE46"/>
<reference evidence="2" key="1">
    <citation type="submission" date="2020-11" db="EMBL/GenBank/DDBJ databases">
        <authorList>
            <consortium name="DOE Joint Genome Institute"/>
            <person name="Ahrendt S."/>
            <person name="Riley R."/>
            <person name="Andreopoulos W."/>
            <person name="Labutti K."/>
            <person name="Pangilinan J."/>
            <person name="Ruiz-Duenas F.J."/>
            <person name="Barrasa J.M."/>
            <person name="Sanchez-Garcia M."/>
            <person name="Camarero S."/>
            <person name="Miyauchi S."/>
            <person name="Serrano A."/>
            <person name="Linde D."/>
            <person name="Babiker R."/>
            <person name="Drula E."/>
            <person name="Ayuso-Fernandez I."/>
            <person name="Pacheco R."/>
            <person name="Padilla G."/>
            <person name="Ferreira P."/>
            <person name="Barriuso J."/>
            <person name="Kellner H."/>
            <person name="Castanera R."/>
            <person name="Alfaro M."/>
            <person name="Ramirez L."/>
            <person name="Pisabarro A.G."/>
            <person name="Kuo A."/>
            <person name="Tritt A."/>
            <person name="Lipzen A."/>
            <person name="He G."/>
            <person name="Yan M."/>
            <person name="Ng V."/>
            <person name="Cullen D."/>
            <person name="Martin F."/>
            <person name="Rosso M.-N."/>
            <person name="Henrissat B."/>
            <person name="Hibbett D."/>
            <person name="Martinez A.T."/>
            <person name="Grigoriev I.V."/>
        </authorList>
    </citation>
    <scope>NUCLEOTIDE SEQUENCE</scope>
    <source>
        <strain evidence="2">CIRM-BRFM 674</strain>
    </source>
</reference>
<keyword evidence="1" id="KW-0732">Signal</keyword>
<proteinExistence type="predicted"/>
<organism evidence="2 3">
    <name type="scientific">Pholiota conissans</name>
    <dbReference type="NCBI Taxonomy" id="109636"/>
    <lineage>
        <taxon>Eukaryota</taxon>
        <taxon>Fungi</taxon>
        <taxon>Dikarya</taxon>
        <taxon>Basidiomycota</taxon>
        <taxon>Agaricomycotina</taxon>
        <taxon>Agaricomycetes</taxon>
        <taxon>Agaricomycetidae</taxon>
        <taxon>Agaricales</taxon>
        <taxon>Agaricineae</taxon>
        <taxon>Strophariaceae</taxon>
        <taxon>Pholiota</taxon>
    </lineage>
</organism>
<keyword evidence="3" id="KW-1185">Reference proteome</keyword>
<feature type="signal peptide" evidence="1">
    <location>
        <begin position="1"/>
        <end position="19"/>
    </location>
</feature>
<protein>
    <submittedName>
        <fullName evidence="2">Uncharacterized protein</fullName>
    </submittedName>
</protein>
<dbReference type="OrthoDB" id="2841294at2759"/>
<name>A0A9P5ZE46_9AGAR</name>
<comment type="caution">
    <text evidence="2">The sequence shown here is derived from an EMBL/GenBank/DDBJ whole genome shotgun (WGS) entry which is preliminary data.</text>
</comment>
<gene>
    <name evidence="2" type="ORF">BDN70DRAFT_847172</name>
</gene>
<sequence length="138" mass="14843">MKFILPSIVSALFIGSALAQTVAIGFPFDGASVKAGKNITVEIDRPDTLSGSTEVAVVLGLVSCPNSACPPPGEILGSILYNGPYNPPVPSMMIYYMPPFITQSWYVLYSNQRSLYHVPLSYTITLVRPFGACPPFPN</sequence>
<evidence type="ECO:0000256" key="1">
    <source>
        <dbReference type="SAM" id="SignalP"/>
    </source>
</evidence>